<feature type="compositionally biased region" description="Basic and acidic residues" evidence="3">
    <location>
        <begin position="149"/>
        <end position="166"/>
    </location>
</feature>
<feature type="domain" description="RRM" evidence="4">
    <location>
        <begin position="33"/>
        <end position="112"/>
    </location>
</feature>
<keyword evidence="6" id="KW-1185">Reference proteome</keyword>
<proteinExistence type="predicted"/>
<dbReference type="PANTHER" id="PTHR10501">
    <property type="entry name" value="U1 SMALL NUCLEAR RIBONUCLEOPROTEIN A/U2 SMALL NUCLEAR RIBONUCLEOPROTEIN B"/>
    <property type="match status" value="1"/>
</dbReference>
<dbReference type="InterPro" id="IPR035979">
    <property type="entry name" value="RBD_domain_sf"/>
</dbReference>
<dbReference type="SUPFAM" id="SSF54928">
    <property type="entry name" value="RNA-binding domain, RBD"/>
    <property type="match status" value="1"/>
</dbReference>
<dbReference type="EMBL" id="BAABME010002476">
    <property type="protein sequence ID" value="GAA0154811.1"/>
    <property type="molecule type" value="Genomic_DNA"/>
</dbReference>
<organism evidence="5 6">
    <name type="scientific">Lithospermum erythrorhizon</name>
    <name type="common">Purple gromwell</name>
    <name type="synonym">Lithospermum officinale var. erythrorhizon</name>
    <dbReference type="NCBI Taxonomy" id="34254"/>
    <lineage>
        <taxon>Eukaryota</taxon>
        <taxon>Viridiplantae</taxon>
        <taxon>Streptophyta</taxon>
        <taxon>Embryophyta</taxon>
        <taxon>Tracheophyta</taxon>
        <taxon>Spermatophyta</taxon>
        <taxon>Magnoliopsida</taxon>
        <taxon>eudicotyledons</taxon>
        <taxon>Gunneridae</taxon>
        <taxon>Pentapetalae</taxon>
        <taxon>asterids</taxon>
        <taxon>lamiids</taxon>
        <taxon>Boraginales</taxon>
        <taxon>Boraginaceae</taxon>
        <taxon>Boraginoideae</taxon>
        <taxon>Lithospermeae</taxon>
        <taxon>Lithospermum</taxon>
    </lineage>
</organism>
<dbReference type="CDD" id="cd12245">
    <property type="entry name" value="RRM_scw1_like"/>
    <property type="match status" value="1"/>
</dbReference>
<dbReference type="InterPro" id="IPR012677">
    <property type="entry name" value="Nucleotide-bd_a/b_plait_sf"/>
</dbReference>
<dbReference type="FunFam" id="3.30.70.330:FF:000335">
    <property type="entry name" value="RNA-binding protein with multiple splicing 2"/>
    <property type="match status" value="1"/>
</dbReference>
<dbReference type="FunFam" id="3.30.70.330:FF:000404">
    <property type="entry name" value="RNA-binding protein with multiple splicing"/>
    <property type="match status" value="1"/>
</dbReference>
<sequence length="279" mass="30425">MAHYEPYYLAAQPLALQAEYVFAAAGNDRNHINTLFISGLPDDIKAREIHNLFRRRPGFESCQLKYTGRGNQVVAFATFVNHQTAIATLYTLNGVKFDPQTGSTLHIELARSNSRRKNKPGSGPYVVIDNRSKPKTGTRESSSDEDSESEHPEKSAKADSDKEDPAPAKSVEAATDTNGAIAHESSEKNADGSSACSTLFIANLGPTCTEDELKQHLSQYPGFNTLKMRAKGGMPVAFADYKEIDQATDAMNALQGSTLPSSDRGGMLIEYARSKMRKS</sequence>
<evidence type="ECO:0000256" key="1">
    <source>
        <dbReference type="ARBA" id="ARBA00022884"/>
    </source>
</evidence>
<name>A0AAV3PUI8_LITER</name>
<evidence type="ECO:0000256" key="3">
    <source>
        <dbReference type="SAM" id="MobiDB-lite"/>
    </source>
</evidence>
<gene>
    <name evidence="5" type="ORF">LIER_12684</name>
</gene>
<dbReference type="Gene3D" id="3.30.70.330">
    <property type="match status" value="2"/>
</dbReference>
<reference evidence="5 6" key="1">
    <citation type="submission" date="2024-01" db="EMBL/GenBank/DDBJ databases">
        <title>The complete chloroplast genome sequence of Lithospermum erythrorhizon: insights into the phylogenetic relationship among Boraginaceae species and the maternal lineages of purple gromwells.</title>
        <authorList>
            <person name="Okada T."/>
            <person name="Watanabe K."/>
        </authorList>
    </citation>
    <scope>NUCLEOTIDE SEQUENCE [LARGE SCALE GENOMIC DNA]</scope>
</reference>
<keyword evidence="1 2" id="KW-0694">RNA-binding</keyword>
<feature type="region of interest" description="Disordered" evidence="3">
    <location>
        <begin position="109"/>
        <end position="173"/>
    </location>
</feature>
<evidence type="ECO:0000259" key="4">
    <source>
        <dbReference type="PROSITE" id="PS50102"/>
    </source>
</evidence>
<dbReference type="Pfam" id="PF00076">
    <property type="entry name" value="RRM_1"/>
    <property type="match status" value="2"/>
</dbReference>
<dbReference type="SMART" id="SM00360">
    <property type="entry name" value="RRM"/>
    <property type="match status" value="2"/>
</dbReference>
<dbReference type="GO" id="GO:0003723">
    <property type="term" value="F:RNA binding"/>
    <property type="evidence" value="ECO:0007669"/>
    <property type="project" value="UniProtKB-UniRule"/>
</dbReference>
<evidence type="ECO:0000313" key="6">
    <source>
        <dbReference type="Proteomes" id="UP001454036"/>
    </source>
</evidence>
<feature type="domain" description="RRM" evidence="4">
    <location>
        <begin position="197"/>
        <end position="274"/>
    </location>
</feature>
<dbReference type="AlphaFoldDB" id="A0AAV3PUI8"/>
<dbReference type="InterPro" id="IPR000504">
    <property type="entry name" value="RRM_dom"/>
</dbReference>
<evidence type="ECO:0000313" key="5">
    <source>
        <dbReference type="EMBL" id="GAA0154811.1"/>
    </source>
</evidence>
<evidence type="ECO:0000256" key="2">
    <source>
        <dbReference type="PROSITE-ProRule" id="PRU00176"/>
    </source>
</evidence>
<dbReference type="PROSITE" id="PS50102">
    <property type="entry name" value="RRM"/>
    <property type="match status" value="2"/>
</dbReference>
<accession>A0AAV3PUI8</accession>
<dbReference type="Proteomes" id="UP001454036">
    <property type="component" value="Unassembled WGS sequence"/>
</dbReference>
<protein>
    <submittedName>
        <fullName evidence="5">RNA splicing factor</fullName>
    </submittedName>
</protein>
<comment type="caution">
    <text evidence="5">The sequence shown here is derived from an EMBL/GenBank/DDBJ whole genome shotgun (WGS) entry which is preliminary data.</text>
</comment>